<dbReference type="Pfam" id="PF00581">
    <property type="entry name" value="Rhodanese"/>
    <property type="match status" value="1"/>
</dbReference>
<dbReference type="CDD" id="cd00158">
    <property type="entry name" value="RHOD"/>
    <property type="match status" value="1"/>
</dbReference>
<protein>
    <submittedName>
        <fullName evidence="3">Rhodanese-like domain-containing protein</fullName>
    </submittedName>
</protein>
<comment type="caution">
    <text evidence="3">The sequence shown here is derived from an EMBL/GenBank/DDBJ whole genome shotgun (WGS) entry which is preliminary data.</text>
</comment>
<dbReference type="SUPFAM" id="SSF52821">
    <property type="entry name" value="Rhodanese/Cell cycle control phosphatase"/>
    <property type="match status" value="1"/>
</dbReference>
<dbReference type="InterPro" id="IPR001763">
    <property type="entry name" value="Rhodanese-like_dom"/>
</dbReference>
<dbReference type="EMBL" id="JACNLK010000084">
    <property type="protein sequence ID" value="MBC8209219.1"/>
    <property type="molecule type" value="Genomic_DNA"/>
</dbReference>
<evidence type="ECO:0000259" key="2">
    <source>
        <dbReference type="PROSITE" id="PS50206"/>
    </source>
</evidence>
<evidence type="ECO:0000313" key="3">
    <source>
        <dbReference type="EMBL" id="MBC8209219.1"/>
    </source>
</evidence>
<keyword evidence="1" id="KW-0732">Signal</keyword>
<dbReference type="Proteomes" id="UP000599024">
    <property type="component" value="Unassembled WGS sequence"/>
</dbReference>
<sequence>MKKTIITLSLALIFLFNVAALAQSFNFVSPPDFKQWLEADRPMIIVDIQEKKSFSKQHFRGSIETNAFPVKTDAEKKSLDPAVAQFKATGHDVIVVCPRGGGGAKRCYNYLKLQGVLEEKLFILQGGIDKWPHREMLISR</sequence>
<dbReference type="InterPro" id="IPR036873">
    <property type="entry name" value="Rhodanese-like_dom_sf"/>
</dbReference>
<feature type="chain" id="PRO_5035265866" evidence="1">
    <location>
        <begin position="23"/>
        <end position="140"/>
    </location>
</feature>
<dbReference type="PROSITE" id="PS50206">
    <property type="entry name" value="RHODANESE_3"/>
    <property type="match status" value="1"/>
</dbReference>
<organism evidence="3 4">
    <name type="scientific">Candidatus Desulfatifera sulfidica</name>
    <dbReference type="NCBI Taxonomy" id="2841691"/>
    <lineage>
        <taxon>Bacteria</taxon>
        <taxon>Pseudomonadati</taxon>
        <taxon>Thermodesulfobacteriota</taxon>
        <taxon>Desulfobulbia</taxon>
        <taxon>Desulfobulbales</taxon>
        <taxon>Desulfobulbaceae</taxon>
        <taxon>Candidatus Desulfatifera</taxon>
    </lineage>
</organism>
<feature type="domain" description="Rhodanese" evidence="2">
    <location>
        <begin position="90"/>
        <end position="140"/>
    </location>
</feature>
<name>A0A8J6N976_9BACT</name>
<proteinExistence type="predicted"/>
<evidence type="ECO:0000313" key="4">
    <source>
        <dbReference type="Proteomes" id="UP000599024"/>
    </source>
</evidence>
<accession>A0A8J6N976</accession>
<dbReference type="Gene3D" id="3.40.250.10">
    <property type="entry name" value="Rhodanese-like domain"/>
    <property type="match status" value="1"/>
</dbReference>
<gene>
    <name evidence="3" type="ORF">H8E79_08655</name>
</gene>
<evidence type="ECO:0000256" key="1">
    <source>
        <dbReference type="SAM" id="SignalP"/>
    </source>
</evidence>
<feature type="signal peptide" evidence="1">
    <location>
        <begin position="1"/>
        <end position="22"/>
    </location>
</feature>
<dbReference type="SMART" id="SM00450">
    <property type="entry name" value="RHOD"/>
    <property type="match status" value="1"/>
</dbReference>
<dbReference type="AlphaFoldDB" id="A0A8J6N976"/>
<reference evidence="3 4" key="1">
    <citation type="submission" date="2020-08" db="EMBL/GenBank/DDBJ databases">
        <title>Bridging the membrane lipid divide: bacteria of the FCB group superphylum have the potential to synthesize archaeal ether lipids.</title>
        <authorList>
            <person name="Villanueva L."/>
            <person name="Von Meijenfeldt F.A.B."/>
            <person name="Westbye A.B."/>
            <person name="Yadav S."/>
            <person name="Hopmans E.C."/>
            <person name="Dutilh B.E."/>
            <person name="Sinninghe Damste J.S."/>
        </authorList>
    </citation>
    <scope>NUCLEOTIDE SEQUENCE [LARGE SCALE GENOMIC DNA]</scope>
    <source>
        <strain evidence="3">NIOZ-UU81</strain>
    </source>
</reference>